<dbReference type="PRINTS" id="PR00419">
    <property type="entry name" value="ADXRDTASE"/>
</dbReference>
<dbReference type="Gene3D" id="3.50.50.60">
    <property type="entry name" value="FAD/NAD(P)-binding domain"/>
    <property type="match status" value="2"/>
</dbReference>
<feature type="domain" description="Amine oxidase" evidence="1">
    <location>
        <begin position="12"/>
        <end position="441"/>
    </location>
</feature>
<gene>
    <name evidence="2" type="ORF">Prum_022940</name>
</gene>
<dbReference type="InterPro" id="IPR002937">
    <property type="entry name" value="Amino_oxidase"/>
</dbReference>
<dbReference type="InterPro" id="IPR036188">
    <property type="entry name" value="FAD/NAD-bd_sf"/>
</dbReference>
<dbReference type="AlphaFoldDB" id="A0A6V8KU97"/>
<dbReference type="GO" id="GO:0016491">
    <property type="term" value="F:oxidoreductase activity"/>
    <property type="evidence" value="ECO:0007669"/>
    <property type="project" value="InterPro"/>
</dbReference>
<dbReference type="PANTHER" id="PTHR43734">
    <property type="entry name" value="PHYTOENE DESATURASE"/>
    <property type="match status" value="1"/>
</dbReference>
<proteinExistence type="predicted"/>
<dbReference type="Pfam" id="PF01593">
    <property type="entry name" value="Amino_oxidase"/>
    <property type="match status" value="1"/>
</dbReference>
<reference evidence="2 3" key="1">
    <citation type="submission" date="2020-03" db="EMBL/GenBank/DDBJ databases">
        <title>Whole genome shotgun sequence of Phytohabitans rumicis NBRC 108638.</title>
        <authorList>
            <person name="Komaki H."/>
            <person name="Tamura T."/>
        </authorList>
    </citation>
    <scope>NUCLEOTIDE SEQUENCE [LARGE SCALE GENOMIC DNA]</scope>
    <source>
        <strain evidence="2 3">NBRC 108638</strain>
    </source>
</reference>
<dbReference type="PANTHER" id="PTHR43734:SF1">
    <property type="entry name" value="PHYTOENE DESATURASE"/>
    <property type="match status" value="1"/>
</dbReference>
<evidence type="ECO:0000313" key="3">
    <source>
        <dbReference type="Proteomes" id="UP000482960"/>
    </source>
</evidence>
<dbReference type="Proteomes" id="UP000482960">
    <property type="component" value="Unassembled WGS sequence"/>
</dbReference>
<sequence>MSRVVVVGAGVGGLTVAARLAARGHRVTVFERAGVVGGKLARYARDGFVFDTGPSLLTLPQVFEGLMPVPLDPIVRHVFPDGATLDSCRDPAEFASRVRLALGPAAAAEWDGLWRRAARVWETSWRHVLRREIAGVRSLAPLAWRLRDLWAVRPGQTLRGVGVRDPRLRMFVDRYATYAGADPRRAPAALLAVAYAELAFGGWYLRGGLATLADALLARCQDLGVVVRTGSAVTAIDAAGGRVQGVRVGGARVAADLVVTDVDAATVYRDLLPTPRRLARLADRSLSGFVLLLGVRGRSGLAHHTVYFPADYDAEFDAVFGGRPAVDPAIYVTVPPDTAPAGHEAWTVLVNAAPHWRRPDLAEAYADHLLDVLAARGLDVRERVLFREVRPPGEPIYGTAGSLLRPSNRGPVAGLYLVGGSVHPGGGLPMVTLGAELVAKAAMDGG</sequence>
<dbReference type="SUPFAM" id="SSF51905">
    <property type="entry name" value="FAD/NAD(P)-binding domain"/>
    <property type="match status" value="1"/>
</dbReference>
<dbReference type="EMBL" id="BLPG01000001">
    <property type="protein sequence ID" value="GFJ88652.1"/>
    <property type="molecule type" value="Genomic_DNA"/>
</dbReference>
<reference evidence="2 3" key="2">
    <citation type="submission" date="2020-03" db="EMBL/GenBank/DDBJ databases">
        <authorList>
            <person name="Ichikawa N."/>
            <person name="Kimura A."/>
            <person name="Kitahashi Y."/>
            <person name="Uohara A."/>
        </authorList>
    </citation>
    <scope>NUCLEOTIDE SEQUENCE [LARGE SCALE GENOMIC DNA]</scope>
    <source>
        <strain evidence="2 3">NBRC 108638</strain>
    </source>
</reference>
<evidence type="ECO:0000313" key="2">
    <source>
        <dbReference type="EMBL" id="GFJ88652.1"/>
    </source>
</evidence>
<evidence type="ECO:0000259" key="1">
    <source>
        <dbReference type="Pfam" id="PF01593"/>
    </source>
</evidence>
<comment type="caution">
    <text evidence="2">The sequence shown here is derived from an EMBL/GenBank/DDBJ whole genome shotgun (WGS) entry which is preliminary data.</text>
</comment>
<protein>
    <submittedName>
        <fullName evidence="2">Phytoene desaturase</fullName>
    </submittedName>
</protein>
<name>A0A6V8KU97_9ACTN</name>
<keyword evidence="3" id="KW-1185">Reference proteome</keyword>
<dbReference type="RefSeq" id="WP_173076085.1">
    <property type="nucleotide sequence ID" value="NZ_BAABJB010000015.1"/>
</dbReference>
<organism evidence="2 3">
    <name type="scientific">Phytohabitans rumicis</name>
    <dbReference type="NCBI Taxonomy" id="1076125"/>
    <lineage>
        <taxon>Bacteria</taxon>
        <taxon>Bacillati</taxon>
        <taxon>Actinomycetota</taxon>
        <taxon>Actinomycetes</taxon>
        <taxon>Micromonosporales</taxon>
        <taxon>Micromonosporaceae</taxon>
    </lineage>
</organism>
<accession>A0A6V8KU97</accession>